<dbReference type="Proteomes" id="UP000199370">
    <property type="component" value="Unassembled WGS sequence"/>
</dbReference>
<dbReference type="InterPro" id="IPR051162">
    <property type="entry name" value="T4SS_component"/>
</dbReference>
<name>A0A1G9UGH6_9EURY</name>
<evidence type="ECO:0000256" key="1">
    <source>
        <dbReference type="SAM" id="MobiDB-lite"/>
    </source>
</evidence>
<dbReference type="PANTHER" id="PTHR30121">
    <property type="entry name" value="UNCHARACTERIZED PROTEIN YJGR-RELATED"/>
    <property type="match status" value="1"/>
</dbReference>
<reference evidence="2 3" key="1">
    <citation type="submission" date="2016-10" db="EMBL/GenBank/DDBJ databases">
        <authorList>
            <person name="de Groot N.N."/>
        </authorList>
    </citation>
    <scope>NUCLEOTIDE SEQUENCE [LARGE SCALE GENOMIC DNA]</scope>
    <source>
        <strain evidence="3">EB21,IBRC-M 10013,KCTC 4048</strain>
    </source>
</reference>
<organism evidence="2 3">
    <name type="scientific">Haloarchaeobius iranensis</name>
    <dbReference type="NCBI Taxonomy" id="996166"/>
    <lineage>
        <taxon>Archaea</taxon>
        <taxon>Methanobacteriati</taxon>
        <taxon>Methanobacteriota</taxon>
        <taxon>Stenosarchaea group</taxon>
        <taxon>Halobacteria</taxon>
        <taxon>Halobacteriales</taxon>
        <taxon>Halorubellaceae</taxon>
        <taxon>Haloarchaeobius</taxon>
    </lineage>
</organism>
<dbReference type="AlphaFoldDB" id="A0A1G9UGH6"/>
<dbReference type="STRING" id="996166.SAMN05192554_104109"/>
<sequence>MTEFVAAGGALLLAGSTLALGLFGNSQEAEEPPEAADETAAERSGSETVDDELGDEEPPADDDREDDAPEAVPEDAEWSVDGDDDALDADGLDTEELAGETEADGGGLLSKLNPLHWFGDDEPEVEMHELMDEEMEAAAVEGWAAIDEVHDMQADAVAPAAIEWETRAARVGEQWTTTLYISDYPDYPSDGYLSKVFQTTDVEFDLTVHLRPKNQEAARDELRNVADELQVDADLEESVRGNYLQERANEAASTYKAVESGTRVFDQGMYLTVRAENREELEEATRKMRSRLRDDPANLTPKTAICKQDLALQSAAPVGYNEFGRESIALGGAVGAMFASMNEASILEEGGVEFGLHKDTDSPVVVDPFQRDNGYSMFTVGDVGSGKSFGAKQNFVRSIEQSEDRMGIILEPLGNWSGVAEALGAQRITVGGTLGLNPLEIKPTPEHVRETMGQDASPFKEKKDDAMSFLVNYFELRNVELGDRRTTLEAALDHAYERNGITDDVSTHGRDSPTIRTVMDVLEDMVNDPEEYVVRTPEETEKITNDAKWLIDQLRPFEEGGRYANLGKPTEFDFRDQKVVYLDLAQQEGSVGGATSLLMQLLISLVYERAKETEKEVVFSIDEARYIMQDAANLEYLETVFRHHRHHDLSIRLITQTVDEFFQHHESEAILDQIAIKQFHRLDGMDEKWADEFELNHAQMRFVQNAVPGNEETGFSEALLGVDGEWRGIEIHAMPKETAVIDFEPANEDRGSLPGAGASAAEREAEAVEEKLSERVDERSGSAFEFGGTAPE</sequence>
<gene>
    <name evidence="2" type="ORF">SAMN05192554_104109</name>
</gene>
<dbReference type="SUPFAM" id="SSF52540">
    <property type="entry name" value="P-loop containing nucleoside triphosphate hydrolases"/>
    <property type="match status" value="1"/>
</dbReference>
<evidence type="ECO:0000313" key="3">
    <source>
        <dbReference type="Proteomes" id="UP000199370"/>
    </source>
</evidence>
<proteinExistence type="predicted"/>
<accession>A0A1G9UGH6</accession>
<dbReference type="Gene3D" id="3.40.50.300">
    <property type="entry name" value="P-loop containing nucleotide triphosphate hydrolases"/>
    <property type="match status" value="1"/>
</dbReference>
<feature type="compositionally biased region" description="Acidic residues" evidence="1">
    <location>
        <begin position="28"/>
        <end position="39"/>
    </location>
</feature>
<feature type="compositionally biased region" description="Acidic residues" evidence="1">
    <location>
        <begin position="48"/>
        <end position="90"/>
    </location>
</feature>
<dbReference type="RefSeq" id="WP_245707625.1">
    <property type="nucleotide sequence ID" value="NZ_FNIA01000004.1"/>
</dbReference>
<dbReference type="PANTHER" id="PTHR30121:SF6">
    <property type="entry name" value="SLR6007 PROTEIN"/>
    <property type="match status" value="1"/>
</dbReference>
<feature type="compositionally biased region" description="Basic and acidic residues" evidence="1">
    <location>
        <begin position="761"/>
        <end position="780"/>
    </location>
</feature>
<feature type="region of interest" description="Disordered" evidence="1">
    <location>
        <begin position="746"/>
        <end position="792"/>
    </location>
</feature>
<evidence type="ECO:0000313" key="2">
    <source>
        <dbReference type="EMBL" id="SDM58864.1"/>
    </source>
</evidence>
<feature type="region of interest" description="Disordered" evidence="1">
    <location>
        <begin position="24"/>
        <end position="90"/>
    </location>
</feature>
<protein>
    <submittedName>
        <fullName evidence="2">Type IV secretory pathway, VirB4 component</fullName>
    </submittedName>
</protein>
<keyword evidence="3" id="KW-1185">Reference proteome</keyword>
<dbReference type="EMBL" id="FNIA01000004">
    <property type="protein sequence ID" value="SDM58864.1"/>
    <property type="molecule type" value="Genomic_DNA"/>
</dbReference>
<dbReference type="InterPro" id="IPR027417">
    <property type="entry name" value="P-loop_NTPase"/>
</dbReference>
<dbReference type="Gene3D" id="1.10.8.730">
    <property type="match status" value="1"/>
</dbReference>